<dbReference type="Proteomes" id="UP001386437">
    <property type="component" value="Unassembled WGS sequence"/>
</dbReference>
<gene>
    <name evidence="1" type="ORF">H3V53_17195</name>
</gene>
<keyword evidence="2" id="KW-1185">Reference proteome</keyword>
<dbReference type="EMBL" id="JACFYJ010000026">
    <property type="protein sequence ID" value="MEI5998880.1"/>
    <property type="molecule type" value="Genomic_DNA"/>
</dbReference>
<proteinExistence type="predicted"/>
<evidence type="ECO:0008006" key="3">
    <source>
        <dbReference type="Google" id="ProtNLM"/>
    </source>
</evidence>
<organism evidence="1 2">
    <name type="scientific">Paraburkholderia bengalensis</name>
    <dbReference type="NCBI Taxonomy" id="2747562"/>
    <lineage>
        <taxon>Bacteria</taxon>
        <taxon>Pseudomonadati</taxon>
        <taxon>Pseudomonadota</taxon>
        <taxon>Betaproteobacteria</taxon>
        <taxon>Burkholderiales</taxon>
        <taxon>Burkholderiaceae</taxon>
        <taxon>Paraburkholderia</taxon>
    </lineage>
</organism>
<reference evidence="1 2" key="1">
    <citation type="journal article" date="2022" name="Arch. Microbiol.">
        <title>Paraburkholderia bengalensis sp. nov. isolated from roots of Oryza sativa, IR64.</title>
        <authorList>
            <person name="Nag P."/>
            <person name="Mondal N."/>
            <person name="Sarkar J."/>
            <person name="Das S."/>
        </authorList>
    </citation>
    <scope>NUCLEOTIDE SEQUENCE [LARGE SCALE GENOMIC DNA]</scope>
    <source>
        <strain evidence="1 2">IR64_4_BI</strain>
    </source>
</reference>
<sequence length="83" mass="9110">MPMRMRASLTASIMAHWSMQQKIGSFVIALTDAFSGNFARALVSAFVSVKFSAFVRLNSHRAHRAFLCATVAFVLSSMEKGLP</sequence>
<protein>
    <recommendedName>
        <fullName evidence="3">Secreted protein</fullName>
    </recommendedName>
</protein>
<accession>A0ABU8ITW1</accession>
<evidence type="ECO:0000313" key="2">
    <source>
        <dbReference type="Proteomes" id="UP001386437"/>
    </source>
</evidence>
<name>A0ABU8ITW1_9BURK</name>
<comment type="caution">
    <text evidence="1">The sequence shown here is derived from an EMBL/GenBank/DDBJ whole genome shotgun (WGS) entry which is preliminary data.</text>
</comment>
<evidence type="ECO:0000313" key="1">
    <source>
        <dbReference type="EMBL" id="MEI5998880.1"/>
    </source>
</evidence>
<dbReference type="RefSeq" id="WP_336599007.1">
    <property type="nucleotide sequence ID" value="NZ_JACFYJ010000026.1"/>
</dbReference>